<reference evidence="9" key="1">
    <citation type="journal article" date="2019" name="Int. J. Syst. Evol. Microbiol.">
        <title>The Global Catalogue of Microorganisms (GCM) 10K type strain sequencing project: providing services to taxonomists for standard genome sequencing and annotation.</title>
        <authorList>
            <consortium name="The Broad Institute Genomics Platform"/>
            <consortium name="The Broad Institute Genome Sequencing Center for Infectious Disease"/>
            <person name="Wu L."/>
            <person name="Ma J."/>
        </authorList>
    </citation>
    <scope>NUCLEOTIDE SEQUENCE [LARGE SCALE GENOMIC DNA]</scope>
    <source>
        <strain evidence="9">CGMCC 1.16444</strain>
    </source>
</reference>
<gene>
    <name evidence="8" type="ORF">ACFPFW_04130</name>
</gene>
<organism evidence="8 9">
    <name type="scientific">Flaviflagellibacter deserti</name>
    <dbReference type="NCBI Taxonomy" id="2267266"/>
    <lineage>
        <taxon>Bacteria</taxon>
        <taxon>Pseudomonadati</taxon>
        <taxon>Pseudomonadota</taxon>
        <taxon>Alphaproteobacteria</taxon>
        <taxon>Hyphomicrobiales</taxon>
        <taxon>Flaviflagellibacter</taxon>
    </lineage>
</organism>
<feature type="transmembrane region" description="Helical" evidence="7">
    <location>
        <begin position="45"/>
        <end position="67"/>
    </location>
</feature>
<feature type="transmembrane region" description="Helical" evidence="7">
    <location>
        <begin position="74"/>
        <end position="96"/>
    </location>
</feature>
<sequence>MADLRTAAYGALLLRLSLGTMWISHALLKLIVFTVPGFAGFLQSLGMPGFLAGPVIAAELIGGVLILTGFYGRYVSILLIPVMLGAMSAHIGNGWVFSAPNGGWEYPLFLMMASLAHGLIGDGALALRSHPLPVLGRLATN</sequence>
<evidence type="ECO:0000256" key="4">
    <source>
        <dbReference type="ARBA" id="ARBA00022692"/>
    </source>
</evidence>
<protein>
    <submittedName>
        <fullName evidence="8">DoxX family protein</fullName>
    </submittedName>
</protein>
<keyword evidence="6 7" id="KW-0472">Membrane</keyword>
<evidence type="ECO:0000256" key="1">
    <source>
        <dbReference type="ARBA" id="ARBA00004651"/>
    </source>
</evidence>
<dbReference type="InterPro" id="IPR051907">
    <property type="entry name" value="DoxX-like_oxidoreductase"/>
</dbReference>
<accession>A0ABV9YX48</accession>
<dbReference type="EMBL" id="JBHSJF010000004">
    <property type="protein sequence ID" value="MFC5067201.1"/>
    <property type="molecule type" value="Genomic_DNA"/>
</dbReference>
<keyword evidence="3" id="KW-1003">Cell membrane</keyword>
<evidence type="ECO:0000256" key="3">
    <source>
        <dbReference type="ARBA" id="ARBA00022475"/>
    </source>
</evidence>
<dbReference type="PANTHER" id="PTHR33452">
    <property type="entry name" value="OXIDOREDUCTASE CATD-RELATED"/>
    <property type="match status" value="1"/>
</dbReference>
<comment type="similarity">
    <text evidence="2">Belongs to the DoxX family.</text>
</comment>
<keyword evidence="5 7" id="KW-1133">Transmembrane helix</keyword>
<proteinExistence type="inferred from homology"/>
<feature type="transmembrane region" description="Helical" evidence="7">
    <location>
        <begin position="12"/>
        <end position="33"/>
    </location>
</feature>
<evidence type="ECO:0000256" key="7">
    <source>
        <dbReference type="SAM" id="Phobius"/>
    </source>
</evidence>
<evidence type="ECO:0000313" key="9">
    <source>
        <dbReference type="Proteomes" id="UP001595796"/>
    </source>
</evidence>
<dbReference type="Proteomes" id="UP001595796">
    <property type="component" value="Unassembled WGS sequence"/>
</dbReference>
<dbReference type="Pfam" id="PF07681">
    <property type="entry name" value="DoxX"/>
    <property type="match status" value="1"/>
</dbReference>
<dbReference type="InterPro" id="IPR032808">
    <property type="entry name" value="DoxX"/>
</dbReference>
<evidence type="ECO:0000313" key="8">
    <source>
        <dbReference type="EMBL" id="MFC5067201.1"/>
    </source>
</evidence>
<name>A0ABV9YX48_9HYPH</name>
<evidence type="ECO:0000256" key="5">
    <source>
        <dbReference type="ARBA" id="ARBA00022989"/>
    </source>
</evidence>
<dbReference type="RefSeq" id="WP_114957181.1">
    <property type="nucleotide sequence ID" value="NZ_JBHSJF010000004.1"/>
</dbReference>
<keyword evidence="4 7" id="KW-0812">Transmembrane</keyword>
<dbReference type="PANTHER" id="PTHR33452:SF1">
    <property type="entry name" value="INNER MEMBRANE PROTEIN YPHA-RELATED"/>
    <property type="match status" value="1"/>
</dbReference>
<evidence type="ECO:0000256" key="2">
    <source>
        <dbReference type="ARBA" id="ARBA00006679"/>
    </source>
</evidence>
<comment type="subcellular location">
    <subcellularLocation>
        <location evidence="1">Cell membrane</location>
        <topology evidence="1">Multi-pass membrane protein</topology>
    </subcellularLocation>
</comment>
<evidence type="ECO:0000256" key="6">
    <source>
        <dbReference type="ARBA" id="ARBA00023136"/>
    </source>
</evidence>
<keyword evidence="9" id="KW-1185">Reference proteome</keyword>
<comment type="caution">
    <text evidence="8">The sequence shown here is derived from an EMBL/GenBank/DDBJ whole genome shotgun (WGS) entry which is preliminary data.</text>
</comment>